<dbReference type="AlphaFoldDB" id="A0A3A1WFR8"/>
<dbReference type="InterPro" id="IPR002052">
    <property type="entry name" value="DNA_methylase_N6_adenine_CS"/>
</dbReference>
<evidence type="ECO:0000259" key="3">
    <source>
        <dbReference type="Pfam" id="PF05175"/>
    </source>
</evidence>
<feature type="domain" description="Methyltransferase small" evidence="3">
    <location>
        <begin position="38"/>
        <end position="140"/>
    </location>
</feature>
<dbReference type="Pfam" id="PF05175">
    <property type="entry name" value="MTS"/>
    <property type="match status" value="1"/>
</dbReference>
<evidence type="ECO:0000256" key="1">
    <source>
        <dbReference type="ARBA" id="ARBA00022603"/>
    </source>
</evidence>
<proteinExistence type="predicted"/>
<dbReference type="GO" id="GO:0008757">
    <property type="term" value="F:S-adenosylmethionine-dependent methyltransferase activity"/>
    <property type="evidence" value="ECO:0007669"/>
    <property type="project" value="UniProtKB-ARBA"/>
</dbReference>
<evidence type="ECO:0000313" key="4">
    <source>
        <dbReference type="EMBL" id="RIX98815.1"/>
    </source>
</evidence>
<dbReference type="PANTHER" id="PTHR47739">
    <property type="entry name" value="TRNA1(VAL) (ADENINE(37)-N6)-METHYLTRANSFERASE"/>
    <property type="match status" value="1"/>
</dbReference>
<dbReference type="InterPro" id="IPR029063">
    <property type="entry name" value="SAM-dependent_MTases_sf"/>
</dbReference>
<evidence type="ECO:0000256" key="2">
    <source>
        <dbReference type="ARBA" id="ARBA00022691"/>
    </source>
</evidence>
<dbReference type="InterPro" id="IPR007848">
    <property type="entry name" value="Small_mtfrase_dom"/>
</dbReference>
<dbReference type="GO" id="GO:0008170">
    <property type="term" value="F:N-methyltransferase activity"/>
    <property type="evidence" value="ECO:0007669"/>
    <property type="project" value="UniProtKB-ARBA"/>
</dbReference>
<organism evidence="4 5">
    <name type="scientific">Aureimonas flava</name>
    <dbReference type="NCBI Taxonomy" id="2320271"/>
    <lineage>
        <taxon>Bacteria</taxon>
        <taxon>Pseudomonadati</taxon>
        <taxon>Pseudomonadota</taxon>
        <taxon>Alphaproteobacteria</taxon>
        <taxon>Hyphomicrobiales</taxon>
        <taxon>Aurantimonadaceae</taxon>
        <taxon>Aureimonas</taxon>
    </lineage>
</organism>
<protein>
    <submittedName>
        <fullName evidence="4">Methyltransferase</fullName>
    </submittedName>
</protein>
<dbReference type="PANTHER" id="PTHR47739:SF1">
    <property type="entry name" value="TRNA1(VAL) (ADENINE(37)-N6)-METHYLTRANSFERASE"/>
    <property type="match status" value="1"/>
</dbReference>
<accession>A0A3A1WFR8</accession>
<name>A0A3A1WFR8_9HYPH</name>
<dbReference type="EMBL" id="QYRN01000009">
    <property type="protein sequence ID" value="RIX98815.1"/>
    <property type="molecule type" value="Genomic_DNA"/>
</dbReference>
<dbReference type="InterPro" id="IPR050210">
    <property type="entry name" value="tRNA_Adenine-N(6)_MTase"/>
</dbReference>
<dbReference type="SUPFAM" id="SSF53335">
    <property type="entry name" value="S-adenosyl-L-methionine-dependent methyltransferases"/>
    <property type="match status" value="1"/>
</dbReference>
<dbReference type="Proteomes" id="UP000265750">
    <property type="component" value="Unassembled WGS sequence"/>
</dbReference>
<comment type="caution">
    <text evidence="4">The sequence shown here is derived from an EMBL/GenBank/DDBJ whole genome shotgun (WGS) entry which is preliminary data.</text>
</comment>
<dbReference type="RefSeq" id="WP_119541205.1">
    <property type="nucleotide sequence ID" value="NZ_QYRN01000009.1"/>
</dbReference>
<evidence type="ECO:0000313" key="5">
    <source>
        <dbReference type="Proteomes" id="UP000265750"/>
    </source>
</evidence>
<dbReference type="GO" id="GO:0003676">
    <property type="term" value="F:nucleic acid binding"/>
    <property type="evidence" value="ECO:0007669"/>
    <property type="project" value="InterPro"/>
</dbReference>
<keyword evidence="4" id="KW-0808">Transferase</keyword>
<keyword evidence="1 4" id="KW-0489">Methyltransferase</keyword>
<keyword evidence="5" id="KW-1185">Reference proteome</keyword>
<dbReference type="GO" id="GO:0032259">
    <property type="term" value="P:methylation"/>
    <property type="evidence" value="ECO:0007669"/>
    <property type="project" value="UniProtKB-KW"/>
</dbReference>
<reference evidence="5" key="1">
    <citation type="submission" date="2018-09" db="EMBL/GenBank/DDBJ databases">
        <authorList>
            <person name="Tuo L."/>
        </authorList>
    </citation>
    <scope>NUCLEOTIDE SEQUENCE [LARGE SCALE GENOMIC DNA]</scope>
    <source>
        <strain evidence="5">M2BS4Y-1</strain>
    </source>
</reference>
<gene>
    <name evidence="4" type="ORF">D3218_16685</name>
</gene>
<dbReference type="OrthoDB" id="5489421at2"/>
<dbReference type="Gene3D" id="3.40.50.150">
    <property type="entry name" value="Vaccinia Virus protein VP39"/>
    <property type="match status" value="1"/>
</dbReference>
<sequence>MPDGAPADGVTCDAFLGGAFHLLQPARGGLRSGDDALLLAATVEPGQGGLAADLGSGAGAVALAAAVRAPGLHVVLAERNRAMAELARGTLALPENAALAGRLHLAELDLLQPRPAREAAGLADAAFDLVLTNPPFHPAGGRVSPHPMRASAKGVPDPAFTGRWLAVAAALLRHGGALRMIGRPDQLAEIARACDNRLGGLCVRAVHSDAHAPAIRILVAATRGSRAPLRLLPPLVLDAPTRTALAGGHLHIAMT</sequence>
<dbReference type="PROSITE" id="PS00092">
    <property type="entry name" value="N6_MTASE"/>
    <property type="match status" value="1"/>
</dbReference>
<keyword evidence="2" id="KW-0949">S-adenosyl-L-methionine</keyword>